<reference evidence="1 2" key="1">
    <citation type="submission" date="2019-08" db="EMBL/GenBank/DDBJ databases">
        <authorList>
            <person name="Khan S.A."/>
            <person name="Jeon C.O."/>
            <person name="Jeong S.E."/>
        </authorList>
    </citation>
    <scope>NUCLEOTIDE SEQUENCE [LARGE SCALE GENOMIC DNA]</scope>
    <source>
        <strain evidence="2">IMCC1728</strain>
    </source>
</reference>
<gene>
    <name evidence="1" type="ORF">FSC37_20155</name>
</gene>
<evidence type="ECO:0000313" key="1">
    <source>
        <dbReference type="EMBL" id="TXC67189.1"/>
    </source>
</evidence>
<keyword evidence="2" id="KW-1185">Reference proteome</keyword>
<proteinExistence type="predicted"/>
<sequence>MHAVLKLLSLGARPPVRAAQPPRGRPAPRRVWRITAEHPAGAWIDPDAPPPAPVAATEPLRLDSWTTSTMDLLDGVQVVELDDAPAGETKPH</sequence>
<dbReference type="AlphaFoldDB" id="A0A5C6U2Y9"/>
<protein>
    <submittedName>
        <fullName evidence="1">Uncharacterized protein</fullName>
    </submittedName>
</protein>
<comment type="caution">
    <text evidence="1">The sequence shown here is derived from an EMBL/GenBank/DDBJ whole genome shotgun (WGS) entry which is preliminary data.</text>
</comment>
<name>A0A5C6U2Y9_9BURK</name>
<organism evidence="1 2">
    <name type="scientific">Piscinibacter aquaticus</name>
    <dbReference type="NCBI Taxonomy" id="392597"/>
    <lineage>
        <taxon>Bacteria</taxon>
        <taxon>Pseudomonadati</taxon>
        <taxon>Pseudomonadota</taxon>
        <taxon>Betaproteobacteria</taxon>
        <taxon>Burkholderiales</taxon>
        <taxon>Sphaerotilaceae</taxon>
        <taxon>Piscinibacter</taxon>
    </lineage>
</organism>
<accession>A0A5C6U2Y9</accession>
<evidence type="ECO:0000313" key="2">
    <source>
        <dbReference type="Proteomes" id="UP000321832"/>
    </source>
</evidence>
<dbReference type="EMBL" id="VOPW01000001">
    <property type="protein sequence ID" value="TXC67189.1"/>
    <property type="molecule type" value="Genomic_DNA"/>
</dbReference>
<dbReference type="Proteomes" id="UP000321832">
    <property type="component" value="Unassembled WGS sequence"/>
</dbReference>